<evidence type="ECO:0000313" key="1">
    <source>
        <dbReference type="EMBL" id="CUJ85219.1"/>
    </source>
</evidence>
<dbReference type="AlphaFoldDB" id="A0A0P1IEL6"/>
<dbReference type="Pfam" id="PF06078">
    <property type="entry name" value="DUF937"/>
    <property type="match status" value="1"/>
</dbReference>
<sequence>MSILSLLQQAQNGEGLANMAAQFGLDADKAGELAGMLAPALGSAAQQQAASGNLGDLLGNFKGEDQAALFEDPTAAASQSGQAQGAAFLEQLLGGQEAASALTGQAAEKAGLDLGTVQSFLPAMAAMLQGGLQKSLPDDTLDAMSGGGAGGGLMGMASSLLGGNSGGMDLSKLTDLLDADGDGSALDDIMGKFLK</sequence>
<protein>
    <recommendedName>
        <fullName evidence="3">DUF937 domain-containing protein</fullName>
    </recommendedName>
</protein>
<dbReference type="InterPro" id="IPR009282">
    <property type="entry name" value="DUF937"/>
</dbReference>
<keyword evidence="2" id="KW-1185">Reference proteome</keyword>
<evidence type="ECO:0008006" key="3">
    <source>
        <dbReference type="Google" id="ProtNLM"/>
    </source>
</evidence>
<gene>
    <name evidence="1" type="ORF">PH7735_00465</name>
</gene>
<dbReference type="EMBL" id="CYTW01000001">
    <property type="protein sequence ID" value="CUJ85219.1"/>
    <property type="molecule type" value="Genomic_DNA"/>
</dbReference>
<organism evidence="1 2">
    <name type="scientific">Shimia thalassica</name>
    <dbReference type="NCBI Taxonomy" id="1715693"/>
    <lineage>
        <taxon>Bacteria</taxon>
        <taxon>Pseudomonadati</taxon>
        <taxon>Pseudomonadota</taxon>
        <taxon>Alphaproteobacteria</taxon>
        <taxon>Rhodobacterales</taxon>
        <taxon>Roseobacteraceae</taxon>
    </lineage>
</organism>
<dbReference type="Proteomes" id="UP000051870">
    <property type="component" value="Unassembled WGS sequence"/>
</dbReference>
<name>A0A0P1IEL6_9RHOB</name>
<dbReference type="RefSeq" id="WP_058309701.1">
    <property type="nucleotide sequence ID" value="NZ_CYTW01000001.1"/>
</dbReference>
<accession>A0A0P1IEL6</accession>
<reference evidence="2" key="1">
    <citation type="submission" date="2015-09" db="EMBL/GenBank/DDBJ databases">
        <authorList>
            <person name="Rodrigo-Torres Lidia"/>
            <person name="Arahal R.David."/>
        </authorList>
    </citation>
    <scope>NUCLEOTIDE SEQUENCE [LARGE SCALE GENOMIC DNA]</scope>
    <source>
        <strain evidence="2">CECT 7735</strain>
    </source>
</reference>
<dbReference type="GeneID" id="83879546"/>
<proteinExistence type="predicted"/>
<evidence type="ECO:0000313" key="2">
    <source>
        <dbReference type="Proteomes" id="UP000051870"/>
    </source>
</evidence>
<dbReference type="STRING" id="1715693.PH7735_00465"/>